<keyword evidence="2" id="KW-1185">Reference proteome</keyword>
<dbReference type="EMBL" id="REGN01001660">
    <property type="protein sequence ID" value="RNA33287.1"/>
    <property type="molecule type" value="Genomic_DNA"/>
</dbReference>
<protein>
    <submittedName>
        <fullName evidence="1">Uncharacterized protein</fullName>
    </submittedName>
</protein>
<reference evidence="1 2" key="1">
    <citation type="journal article" date="2018" name="Sci. Rep.">
        <title>Genomic signatures of local adaptation to the degree of environmental predictability in rotifers.</title>
        <authorList>
            <person name="Franch-Gras L."/>
            <person name="Hahn C."/>
            <person name="Garcia-Roger E.M."/>
            <person name="Carmona M.J."/>
            <person name="Serra M."/>
            <person name="Gomez A."/>
        </authorList>
    </citation>
    <scope>NUCLEOTIDE SEQUENCE [LARGE SCALE GENOMIC DNA]</scope>
    <source>
        <strain evidence="1">HYR1</strain>
    </source>
</reference>
<name>A0A3M7SCA6_BRAPC</name>
<comment type="caution">
    <text evidence="1">The sequence shown here is derived from an EMBL/GenBank/DDBJ whole genome shotgun (WGS) entry which is preliminary data.</text>
</comment>
<evidence type="ECO:0000313" key="1">
    <source>
        <dbReference type="EMBL" id="RNA33287.1"/>
    </source>
</evidence>
<organism evidence="1 2">
    <name type="scientific">Brachionus plicatilis</name>
    <name type="common">Marine rotifer</name>
    <name type="synonym">Brachionus muelleri</name>
    <dbReference type="NCBI Taxonomy" id="10195"/>
    <lineage>
        <taxon>Eukaryota</taxon>
        <taxon>Metazoa</taxon>
        <taxon>Spiralia</taxon>
        <taxon>Gnathifera</taxon>
        <taxon>Rotifera</taxon>
        <taxon>Eurotatoria</taxon>
        <taxon>Monogononta</taxon>
        <taxon>Pseudotrocha</taxon>
        <taxon>Ploima</taxon>
        <taxon>Brachionidae</taxon>
        <taxon>Brachionus</taxon>
    </lineage>
</organism>
<dbReference type="AlphaFoldDB" id="A0A3M7SCA6"/>
<evidence type="ECO:0000313" key="2">
    <source>
        <dbReference type="Proteomes" id="UP000276133"/>
    </source>
</evidence>
<sequence>MIKKLSQVNNIFLSESEMKQSLLLSFSSLLLALNNSRSSLQIYWEQFLRKLQPATLYFEILYLNQKFQFLILPEVEKHSKIIFLFWYK</sequence>
<accession>A0A3M7SCA6</accession>
<gene>
    <name evidence="1" type="ORF">BpHYR1_000712</name>
</gene>
<proteinExistence type="predicted"/>
<dbReference type="Proteomes" id="UP000276133">
    <property type="component" value="Unassembled WGS sequence"/>
</dbReference>